<evidence type="ECO:0000313" key="6">
    <source>
        <dbReference type="EMBL" id="MEE2037991.1"/>
    </source>
</evidence>
<dbReference type="Proteomes" id="UP001356095">
    <property type="component" value="Unassembled WGS sequence"/>
</dbReference>
<evidence type="ECO:0000256" key="4">
    <source>
        <dbReference type="ARBA" id="ARBA00023033"/>
    </source>
</evidence>
<reference evidence="6 7" key="1">
    <citation type="submission" date="2023-08" db="EMBL/GenBank/DDBJ databases">
        <authorList>
            <person name="Girao M."/>
            <person name="Carvalho M.F."/>
        </authorList>
    </citation>
    <scope>NUCLEOTIDE SEQUENCE [LARGE SCALE GENOMIC DNA]</scope>
    <source>
        <strain evidence="6 7">CT-R113</strain>
    </source>
</reference>
<proteinExistence type="predicted"/>
<evidence type="ECO:0000256" key="3">
    <source>
        <dbReference type="ARBA" id="ARBA00023002"/>
    </source>
</evidence>
<dbReference type="InterPro" id="IPR050172">
    <property type="entry name" value="SsuD_RutA_monooxygenase"/>
</dbReference>
<evidence type="ECO:0000313" key="7">
    <source>
        <dbReference type="Proteomes" id="UP001356095"/>
    </source>
</evidence>
<gene>
    <name evidence="6" type="ORF">Q8791_12270</name>
</gene>
<keyword evidence="7" id="KW-1185">Reference proteome</keyword>
<evidence type="ECO:0000256" key="1">
    <source>
        <dbReference type="ARBA" id="ARBA00022630"/>
    </source>
</evidence>
<dbReference type="PANTHER" id="PTHR42847:SF4">
    <property type="entry name" value="ALKANESULFONATE MONOOXYGENASE-RELATED"/>
    <property type="match status" value="1"/>
</dbReference>
<accession>A0ABU7K6X3</accession>
<dbReference type="PANTHER" id="PTHR42847">
    <property type="entry name" value="ALKANESULFONATE MONOOXYGENASE"/>
    <property type="match status" value="1"/>
</dbReference>
<dbReference type="InterPro" id="IPR011251">
    <property type="entry name" value="Luciferase-like_dom"/>
</dbReference>
<feature type="domain" description="Luciferase-like" evidence="5">
    <location>
        <begin position="44"/>
        <end position="346"/>
    </location>
</feature>
<dbReference type="Pfam" id="PF00296">
    <property type="entry name" value="Bac_luciferase"/>
    <property type="match status" value="1"/>
</dbReference>
<sequence>MSTDFYWRIGMHGDQRSLTERAATRGDWEPHGPGRIAPALRRGADDGYAYIEHMADVARAAEAAGFYGGLMPSFPFTDDPWATAGLLARETRGFRFMIAFQPGFLNPVHAARMAASLQRATGGRVVYNVITGGGGPPQLWWGDEVAHDDRYARTSEFLHVHKGVWKERPYSFDGRFYRGEDGALPDALAAEDFPEVYFSGSSPAAIAAAGRHADYYLSWMEPTAALAEKFASVRAHSAALGRTPRFAVRVDVVARATERAAWDVVRTGFESADPSALAAWRTGDSVGAARSLSFIDGPVTGYRDLEVEPHVWGGFSLLRGGPAFGLVGSYQQVAERLDQLIGLGVDAFILAGVPHLEEAQRVGEEVLPLLRGARAPIASPV</sequence>
<evidence type="ECO:0000259" key="5">
    <source>
        <dbReference type="Pfam" id="PF00296"/>
    </source>
</evidence>
<keyword evidence="2" id="KW-0288">FMN</keyword>
<name>A0ABU7K6X3_9ACTN</name>
<dbReference type="SUPFAM" id="SSF51679">
    <property type="entry name" value="Bacterial luciferase-like"/>
    <property type="match status" value="1"/>
</dbReference>
<organism evidence="6 7">
    <name type="scientific">Nocardiopsis codii</name>
    <dbReference type="NCBI Taxonomy" id="3065942"/>
    <lineage>
        <taxon>Bacteria</taxon>
        <taxon>Bacillati</taxon>
        <taxon>Actinomycetota</taxon>
        <taxon>Actinomycetes</taxon>
        <taxon>Streptosporangiales</taxon>
        <taxon>Nocardiopsidaceae</taxon>
        <taxon>Nocardiopsis</taxon>
    </lineage>
</organism>
<keyword evidence="3" id="KW-0560">Oxidoreductase</keyword>
<protein>
    <submittedName>
        <fullName evidence="6">LLM class flavin-dependent oxidoreductase</fullName>
    </submittedName>
</protein>
<dbReference type="InterPro" id="IPR036661">
    <property type="entry name" value="Luciferase-like_sf"/>
</dbReference>
<comment type="caution">
    <text evidence="6">The sequence shown here is derived from an EMBL/GenBank/DDBJ whole genome shotgun (WGS) entry which is preliminary data.</text>
</comment>
<dbReference type="RefSeq" id="WP_330091782.1">
    <property type="nucleotide sequence ID" value="NZ_JAUZMY010000010.1"/>
</dbReference>
<evidence type="ECO:0000256" key="2">
    <source>
        <dbReference type="ARBA" id="ARBA00022643"/>
    </source>
</evidence>
<keyword evidence="4" id="KW-0503">Monooxygenase</keyword>
<dbReference type="Gene3D" id="3.20.20.30">
    <property type="entry name" value="Luciferase-like domain"/>
    <property type="match status" value="1"/>
</dbReference>
<dbReference type="EMBL" id="JAUZMY010000010">
    <property type="protein sequence ID" value="MEE2037991.1"/>
    <property type="molecule type" value="Genomic_DNA"/>
</dbReference>
<keyword evidence="1" id="KW-0285">Flavoprotein</keyword>